<dbReference type="NCBIfam" id="TIGR01846">
    <property type="entry name" value="type_I_sec_HlyB"/>
    <property type="match status" value="1"/>
</dbReference>
<feature type="transmembrane region" description="Helical" evidence="12">
    <location>
        <begin position="395"/>
        <end position="417"/>
    </location>
</feature>
<dbReference type="GO" id="GO:0030256">
    <property type="term" value="C:type I protein secretion system complex"/>
    <property type="evidence" value="ECO:0007669"/>
    <property type="project" value="InterPro"/>
</dbReference>
<feature type="transmembrane region" description="Helical" evidence="12">
    <location>
        <begin position="179"/>
        <end position="201"/>
    </location>
</feature>
<dbReference type="Pfam" id="PF00664">
    <property type="entry name" value="ABC_membrane"/>
    <property type="match status" value="1"/>
</dbReference>
<evidence type="ECO:0000256" key="8">
    <source>
        <dbReference type="ARBA" id="ARBA00022927"/>
    </source>
</evidence>
<dbReference type="GO" id="GO:0140359">
    <property type="term" value="F:ABC-type transporter activity"/>
    <property type="evidence" value="ECO:0007669"/>
    <property type="project" value="InterPro"/>
</dbReference>
<evidence type="ECO:0000256" key="10">
    <source>
        <dbReference type="ARBA" id="ARBA00023136"/>
    </source>
</evidence>
<proteinExistence type="inferred from homology"/>
<dbReference type="InterPro" id="IPR027417">
    <property type="entry name" value="P-loop_NTPase"/>
</dbReference>
<dbReference type="PANTHER" id="PTHR24221:SF654">
    <property type="entry name" value="ATP-BINDING CASSETTE SUB-FAMILY B MEMBER 6"/>
    <property type="match status" value="1"/>
</dbReference>
<protein>
    <submittedName>
        <fullName evidence="16">Type I secretion system permease/ATPase</fullName>
    </submittedName>
</protein>
<dbReference type="InterPro" id="IPR003593">
    <property type="entry name" value="AAA+_ATPase"/>
</dbReference>
<feature type="transmembrane region" description="Helical" evidence="12">
    <location>
        <begin position="213"/>
        <end position="233"/>
    </location>
</feature>
<evidence type="ECO:0000256" key="4">
    <source>
        <dbReference type="ARBA" id="ARBA00022475"/>
    </source>
</evidence>
<dbReference type="GO" id="GO:0005886">
    <property type="term" value="C:plasma membrane"/>
    <property type="evidence" value="ECO:0007669"/>
    <property type="project" value="UniProtKB-SubCell"/>
</dbReference>
<evidence type="ECO:0000313" key="17">
    <source>
        <dbReference type="Proteomes" id="UP000239434"/>
    </source>
</evidence>
<dbReference type="SUPFAM" id="SSF90123">
    <property type="entry name" value="ABC transporter transmembrane region"/>
    <property type="match status" value="1"/>
</dbReference>
<dbReference type="Gene3D" id="3.40.50.300">
    <property type="entry name" value="P-loop containing nucleotide triphosphate hydrolases"/>
    <property type="match status" value="1"/>
</dbReference>
<name>A0A2S9IJU6_9HYPH</name>
<dbReference type="Gene3D" id="1.20.1560.10">
    <property type="entry name" value="ABC transporter type 1, transmembrane domain"/>
    <property type="match status" value="1"/>
</dbReference>
<comment type="caution">
    <text evidence="16">The sequence shown here is derived from an EMBL/GenBank/DDBJ whole genome shotgun (WGS) entry which is preliminary data.</text>
</comment>
<feature type="transmembrane region" description="Helical" evidence="12">
    <location>
        <begin position="315"/>
        <end position="337"/>
    </location>
</feature>
<dbReference type="GO" id="GO:0008233">
    <property type="term" value="F:peptidase activity"/>
    <property type="evidence" value="ECO:0007669"/>
    <property type="project" value="InterPro"/>
</dbReference>
<dbReference type="InterPro" id="IPR005074">
    <property type="entry name" value="Peptidase_C39"/>
</dbReference>
<dbReference type="PANTHER" id="PTHR24221">
    <property type="entry name" value="ATP-BINDING CASSETTE SUB-FAMILY B"/>
    <property type="match status" value="1"/>
</dbReference>
<dbReference type="SUPFAM" id="SSF52540">
    <property type="entry name" value="P-loop containing nucleoside triphosphate hydrolases"/>
    <property type="match status" value="1"/>
</dbReference>
<keyword evidence="11" id="KW-0080">Bacteriocin transport</keyword>
<evidence type="ECO:0000256" key="2">
    <source>
        <dbReference type="ARBA" id="ARBA00005417"/>
    </source>
</evidence>
<dbReference type="AlphaFoldDB" id="A0A2S9IJU6"/>
<keyword evidence="9 12" id="KW-1133">Transmembrane helix</keyword>
<keyword evidence="17" id="KW-1185">Reference proteome</keyword>
<keyword evidence="3" id="KW-0813">Transport</keyword>
<dbReference type="EMBL" id="PVBR01000031">
    <property type="protein sequence ID" value="PRD40772.1"/>
    <property type="molecule type" value="Genomic_DNA"/>
</dbReference>
<dbReference type="GO" id="GO:0005524">
    <property type="term" value="F:ATP binding"/>
    <property type="evidence" value="ECO:0007669"/>
    <property type="project" value="UniProtKB-KW"/>
</dbReference>
<keyword evidence="8" id="KW-0653">Protein transport</keyword>
<dbReference type="InterPro" id="IPR010132">
    <property type="entry name" value="ATPase_T1SS_HlyB"/>
</dbReference>
<dbReference type="PROSITE" id="PS00211">
    <property type="entry name" value="ABC_TRANSPORTER_1"/>
    <property type="match status" value="1"/>
</dbReference>
<evidence type="ECO:0000259" key="15">
    <source>
        <dbReference type="PROSITE" id="PS50990"/>
    </source>
</evidence>
<sequence length="730" mass="79402">MSLTAEYLFDIARENDGTPATPRLDSGLQGLVAAAALLDLPCDAMQIWHFHGKTTGAFETIDILRAARRIGLRADVMALRAERLDRLPTPMLLRARDTGAKGDAGAFTVVVSAGAGGLTIRDPLTGEEAHVPPQEVKRRFAPQAILLARAPGTLAADGGFGFAWFLPSILKHAARFRRVIIAALCLQLFALVSPVLSQLVIDRVLVSRQLQSLDVLVIGMLAIAVFDPLMSYFRNLVFSHLASGVNSELSARVYRHLVSLPLSYFRTRQTGDIIARVRELDGIRNFLTGSALMLVLDLAFVGVFLAVMFRYAAQLTWLVVASLAVYLLIWTVIAPALRRRVETSFERNADNTAFLTEAVTGIETVKSLAVGDRFRREWEDRLAAYLRASFRTSMMGNWGGGAIGLVQRVLSALLLWFGVRMVMAGDLSIGQLVAFNMLAGHVTMPILRMAQIWQDFQHVGVSIRRIGDILNHPAEPLAAPGRSSLGKIVGEVELRKVTFRYSVDGAEVLRRLSLHVRPGEKIGVTGLSGSGKSTITKLIQRLYVPQSGQVLVDGVDLALADPAMLRRQMGVVLQESFLFNGSVRENIALGDPGAGQARIEEVARRAGAHGFITALPGGYEAQVGERGGALSGGQRQRIAIARALLADPAIVIFDEATSALDYESEAAILQNLPQILEGRTAIMIAHRLNAMRQCDRIIVLEKGEIVEQGPHAALLGQGGRYAQLWRMQNG</sequence>
<dbReference type="SMART" id="SM00382">
    <property type="entry name" value="AAA"/>
    <property type="match status" value="1"/>
</dbReference>
<keyword evidence="4" id="KW-1003">Cell membrane</keyword>
<comment type="similarity">
    <text evidence="2">Belongs to the ABC transporter superfamily.</text>
</comment>
<feature type="domain" description="ABC transporter" evidence="13">
    <location>
        <begin position="492"/>
        <end position="727"/>
    </location>
</feature>
<evidence type="ECO:0000256" key="7">
    <source>
        <dbReference type="ARBA" id="ARBA00022840"/>
    </source>
</evidence>
<dbReference type="GO" id="GO:0043213">
    <property type="term" value="P:bacteriocin transport"/>
    <property type="evidence" value="ECO:0007669"/>
    <property type="project" value="UniProtKB-KW"/>
</dbReference>
<evidence type="ECO:0000256" key="6">
    <source>
        <dbReference type="ARBA" id="ARBA00022741"/>
    </source>
</evidence>
<dbReference type="GO" id="GO:0016887">
    <property type="term" value="F:ATP hydrolysis activity"/>
    <property type="evidence" value="ECO:0007669"/>
    <property type="project" value="InterPro"/>
</dbReference>
<keyword evidence="7" id="KW-0067">ATP-binding</keyword>
<dbReference type="RefSeq" id="WP_105745478.1">
    <property type="nucleotide sequence ID" value="NZ_PVBR01000031.1"/>
</dbReference>
<evidence type="ECO:0000256" key="1">
    <source>
        <dbReference type="ARBA" id="ARBA00004651"/>
    </source>
</evidence>
<dbReference type="GO" id="GO:0034040">
    <property type="term" value="F:ATPase-coupled lipid transmembrane transporter activity"/>
    <property type="evidence" value="ECO:0007669"/>
    <property type="project" value="TreeGrafter"/>
</dbReference>
<evidence type="ECO:0000259" key="14">
    <source>
        <dbReference type="PROSITE" id="PS50929"/>
    </source>
</evidence>
<evidence type="ECO:0000256" key="9">
    <source>
        <dbReference type="ARBA" id="ARBA00022989"/>
    </source>
</evidence>
<dbReference type="InterPro" id="IPR003439">
    <property type="entry name" value="ABC_transporter-like_ATP-bd"/>
</dbReference>
<accession>A0A2S9IJU6</accession>
<dbReference type="PROSITE" id="PS50893">
    <property type="entry name" value="ABC_TRANSPORTER_2"/>
    <property type="match status" value="1"/>
</dbReference>
<evidence type="ECO:0000256" key="11">
    <source>
        <dbReference type="ARBA" id="ARBA00043264"/>
    </source>
</evidence>
<dbReference type="PROSITE" id="PS50929">
    <property type="entry name" value="ABC_TM1F"/>
    <property type="match status" value="1"/>
</dbReference>
<keyword evidence="5 12" id="KW-0812">Transmembrane</keyword>
<dbReference type="Proteomes" id="UP000239434">
    <property type="component" value="Unassembled WGS sequence"/>
</dbReference>
<evidence type="ECO:0000313" key="16">
    <source>
        <dbReference type="EMBL" id="PRD40772.1"/>
    </source>
</evidence>
<keyword evidence="10 12" id="KW-0472">Membrane</keyword>
<dbReference type="FunFam" id="3.40.50.300:FF:000299">
    <property type="entry name" value="ABC transporter ATP-binding protein/permease"/>
    <property type="match status" value="1"/>
</dbReference>
<evidence type="ECO:0000259" key="13">
    <source>
        <dbReference type="PROSITE" id="PS50893"/>
    </source>
</evidence>
<dbReference type="Pfam" id="PF00005">
    <property type="entry name" value="ABC_tran"/>
    <property type="match status" value="1"/>
</dbReference>
<reference evidence="16 17" key="1">
    <citation type="submission" date="2018-02" db="EMBL/GenBank/DDBJ databases">
        <title>The draft genome of Phyllobacterium sp. 1N-3.</title>
        <authorList>
            <person name="Liu L."/>
            <person name="Li L."/>
            <person name="Zhang X."/>
            <person name="Wang T."/>
            <person name="Liang L."/>
        </authorList>
    </citation>
    <scope>NUCLEOTIDE SEQUENCE [LARGE SCALE GENOMIC DNA]</scope>
    <source>
        <strain evidence="16 17">1N-3</strain>
    </source>
</reference>
<feature type="domain" description="Peptidase C39" evidence="15">
    <location>
        <begin position="19"/>
        <end position="147"/>
    </location>
</feature>
<dbReference type="GO" id="GO:0030253">
    <property type="term" value="P:protein secretion by the type I secretion system"/>
    <property type="evidence" value="ECO:0007669"/>
    <property type="project" value="InterPro"/>
</dbReference>
<comment type="subcellular location">
    <subcellularLocation>
        <location evidence="1">Cell membrane</location>
        <topology evidence="1">Multi-pass membrane protein</topology>
    </subcellularLocation>
</comment>
<dbReference type="InterPro" id="IPR039421">
    <property type="entry name" value="Type_1_exporter"/>
</dbReference>
<evidence type="ECO:0000256" key="12">
    <source>
        <dbReference type="SAM" id="Phobius"/>
    </source>
</evidence>
<dbReference type="InterPro" id="IPR011527">
    <property type="entry name" value="ABC1_TM_dom"/>
</dbReference>
<dbReference type="InterPro" id="IPR036640">
    <property type="entry name" value="ABC1_TM_sf"/>
</dbReference>
<dbReference type="Gene3D" id="3.90.70.10">
    <property type="entry name" value="Cysteine proteinases"/>
    <property type="match status" value="1"/>
</dbReference>
<evidence type="ECO:0000256" key="3">
    <source>
        <dbReference type="ARBA" id="ARBA00022448"/>
    </source>
</evidence>
<feature type="transmembrane region" description="Helical" evidence="12">
    <location>
        <begin position="286"/>
        <end position="309"/>
    </location>
</feature>
<dbReference type="GO" id="GO:0006508">
    <property type="term" value="P:proteolysis"/>
    <property type="evidence" value="ECO:0007669"/>
    <property type="project" value="InterPro"/>
</dbReference>
<organism evidence="16 17">
    <name type="scientific">Phyllobacterium phragmitis</name>
    <dbReference type="NCBI Taxonomy" id="2670329"/>
    <lineage>
        <taxon>Bacteria</taxon>
        <taxon>Pseudomonadati</taxon>
        <taxon>Pseudomonadota</taxon>
        <taxon>Alphaproteobacteria</taxon>
        <taxon>Hyphomicrobiales</taxon>
        <taxon>Phyllobacteriaceae</taxon>
        <taxon>Phyllobacterium</taxon>
    </lineage>
</organism>
<keyword evidence="6" id="KW-0547">Nucleotide-binding</keyword>
<dbReference type="InterPro" id="IPR017871">
    <property type="entry name" value="ABC_transporter-like_CS"/>
</dbReference>
<evidence type="ECO:0000256" key="5">
    <source>
        <dbReference type="ARBA" id="ARBA00022692"/>
    </source>
</evidence>
<dbReference type="CDD" id="cd18588">
    <property type="entry name" value="ABC_6TM_CyaB_HlyB_like"/>
    <property type="match status" value="1"/>
</dbReference>
<feature type="domain" description="ABC transmembrane type-1" evidence="14">
    <location>
        <begin position="179"/>
        <end position="458"/>
    </location>
</feature>
<dbReference type="PROSITE" id="PS50990">
    <property type="entry name" value="PEPTIDASE_C39"/>
    <property type="match status" value="1"/>
</dbReference>
<gene>
    <name evidence="16" type="ORF">C5748_25150</name>
</gene>